<organism evidence="1 2">
    <name type="scientific">Astyanax mexicanus</name>
    <name type="common">Blind cave fish</name>
    <name type="synonym">Astyanax fasciatus mexicanus</name>
    <dbReference type="NCBI Taxonomy" id="7994"/>
    <lineage>
        <taxon>Eukaryota</taxon>
        <taxon>Metazoa</taxon>
        <taxon>Chordata</taxon>
        <taxon>Craniata</taxon>
        <taxon>Vertebrata</taxon>
        <taxon>Euteleostomi</taxon>
        <taxon>Actinopterygii</taxon>
        <taxon>Neopterygii</taxon>
        <taxon>Teleostei</taxon>
        <taxon>Ostariophysi</taxon>
        <taxon>Characiformes</taxon>
        <taxon>Characoidei</taxon>
        <taxon>Acestrorhamphidae</taxon>
        <taxon>Acestrorhamphinae</taxon>
        <taxon>Astyanax</taxon>
    </lineage>
</organism>
<evidence type="ECO:0000313" key="1">
    <source>
        <dbReference type="EMBL" id="KAG9262091.1"/>
    </source>
</evidence>
<protein>
    <submittedName>
        <fullName evidence="1">Uncharacterized protein</fullName>
    </submittedName>
</protein>
<feature type="non-terminal residue" evidence="1">
    <location>
        <position position="241"/>
    </location>
</feature>
<sequence length="241" mass="27610">PNEIFVVYFFAIRCDQAKSELIGICSVAGSVDLAKVIVSEYSGTLIPLANPKSYHVRVCGQKDTVYAGNEDQLEAWEDHYLSERMAMTVIGAIDDFPCEAFARQLVLLLCEDGNIYTYEDEVVHLVAESLKDLLENGMTFPGSKSYNLGECFEEYTEEEYEELMECSEMKKMREEHEKFRESLGRELLECLEDLEKRQFKTEKEVEKHAEHPSNTSHRTECLEIVSLPCSSLDQMMIHAHP</sequence>
<reference evidence="1 2" key="1">
    <citation type="submission" date="2021-07" db="EMBL/GenBank/DDBJ databases">
        <authorList>
            <person name="Imarazene B."/>
            <person name="Zahm M."/>
            <person name="Klopp C."/>
            <person name="Cabau C."/>
            <person name="Beille S."/>
            <person name="Jouanno E."/>
            <person name="Castinel A."/>
            <person name="Lluch J."/>
            <person name="Gil L."/>
            <person name="Kuchtly C."/>
            <person name="Lopez Roques C."/>
            <person name="Donnadieu C."/>
            <person name="Parrinello H."/>
            <person name="Journot L."/>
            <person name="Du K."/>
            <person name="Schartl M."/>
            <person name="Retaux S."/>
            <person name="Guiguen Y."/>
        </authorList>
    </citation>
    <scope>NUCLEOTIDE SEQUENCE [LARGE SCALE GENOMIC DNA]</scope>
    <source>
        <strain evidence="1">Pach_M1</strain>
        <tissue evidence="1">Testis</tissue>
    </source>
</reference>
<dbReference type="Pfam" id="PF02393">
    <property type="entry name" value="US22"/>
    <property type="match status" value="1"/>
</dbReference>
<dbReference type="EMBL" id="JAICCE010000021">
    <property type="protein sequence ID" value="KAG9262091.1"/>
    <property type="molecule type" value="Genomic_DNA"/>
</dbReference>
<gene>
    <name evidence="1" type="ORF">AMEX_G23803</name>
</gene>
<dbReference type="InterPro" id="IPR003360">
    <property type="entry name" value="US22-like"/>
</dbReference>
<dbReference type="Proteomes" id="UP000752171">
    <property type="component" value="Unassembled WGS sequence"/>
</dbReference>
<evidence type="ECO:0000313" key="2">
    <source>
        <dbReference type="Proteomes" id="UP000752171"/>
    </source>
</evidence>
<accession>A0A8T2KZA9</accession>
<dbReference type="AlphaFoldDB" id="A0A8T2KZA9"/>
<proteinExistence type="predicted"/>
<comment type="caution">
    <text evidence="1">The sequence shown here is derived from an EMBL/GenBank/DDBJ whole genome shotgun (WGS) entry which is preliminary data.</text>
</comment>
<name>A0A8T2KZA9_ASTMX</name>